<dbReference type="AlphaFoldDB" id="A0A699L9R2"/>
<comment type="caution">
    <text evidence="1">The sequence shown here is derived from an EMBL/GenBank/DDBJ whole genome shotgun (WGS) entry which is preliminary data.</text>
</comment>
<accession>A0A699L9R2</accession>
<evidence type="ECO:0000313" key="1">
    <source>
        <dbReference type="EMBL" id="GFB32633.1"/>
    </source>
</evidence>
<gene>
    <name evidence="1" type="ORF">Tci_704604</name>
</gene>
<name>A0A699L9R2_TANCI</name>
<proteinExistence type="predicted"/>
<sequence>MFGLSGSRQQKFLVLRFFDVNEQQGIDRFISQGYKNKQGSENKSKICRGCKVSNDDIVVAQRRLEDKQHEEKTNTVCLRSIQKCMKSEVAKHLGDVGIKQQNGFVDETNVTLFAKSGEYKKTFIGFGVGTGSMQVLHGFEFKVEPLGDHTFEMEPQENIDQGAGLQEVQT</sequence>
<protein>
    <submittedName>
        <fullName evidence="1">Uncharacterized protein</fullName>
    </submittedName>
</protein>
<reference evidence="1" key="1">
    <citation type="journal article" date="2019" name="Sci. Rep.">
        <title>Draft genome of Tanacetum cinerariifolium, the natural source of mosquito coil.</title>
        <authorList>
            <person name="Yamashiro T."/>
            <person name="Shiraishi A."/>
            <person name="Satake H."/>
            <person name="Nakayama K."/>
        </authorList>
    </citation>
    <scope>NUCLEOTIDE SEQUENCE</scope>
</reference>
<organism evidence="1">
    <name type="scientific">Tanacetum cinerariifolium</name>
    <name type="common">Dalmatian daisy</name>
    <name type="synonym">Chrysanthemum cinerariifolium</name>
    <dbReference type="NCBI Taxonomy" id="118510"/>
    <lineage>
        <taxon>Eukaryota</taxon>
        <taxon>Viridiplantae</taxon>
        <taxon>Streptophyta</taxon>
        <taxon>Embryophyta</taxon>
        <taxon>Tracheophyta</taxon>
        <taxon>Spermatophyta</taxon>
        <taxon>Magnoliopsida</taxon>
        <taxon>eudicotyledons</taxon>
        <taxon>Gunneridae</taxon>
        <taxon>Pentapetalae</taxon>
        <taxon>asterids</taxon>
        <taxon>campanulids</taxon>
        <taxon>Asterales</taxon>
        <taxon>Asteraceae</taxon>
        <taxon>Asteroideae</taxon>
        <taxon>Anthemideae</taxon>
        <taxon>Anthemidinae</taxon>
        <taxon>Tanacetum</taxon>
    </lineage>
</organism>
<dbReference type="EMBL" id="BKCJ010602640">
    <property type="protein sequence ID" value="GFB32633.1"/>
    <property type="molecule type" value="Genomic_DNA"/>
</dbReference>